<sequence length="199" mass="21778">MCTGQNKDDMTYDMQITAQNMVNYYRRLVASGWAKDKNDYAPTATKMTPVAYDCDNIGKESQKLADNCDAQTYTPTGALALSYHKLNELNIPPAEFLEKAITTWADQVKQIELDKQVVYAGDVESKAKDFANMLNEKVTKVGCSVKVCQAKGFTVAVCQYDASLTTDDTVYTVGKPCKECNALGKKCDSTLGGGLCVTN</sequence>
<keyword evidence="3" id="KW-1185">Reference proteome</keyword>
<evidence type="ECO:0000313" key="3">
    <source>
        <dbReference type="Proteomes" id="UP000252519"/>
    </source>
</evidence>
<gene>
    <name evidence="2" type="ORF">ANCCAN_25197</name>
</gene>
<name>A0A368FBS2_ANCCA</name>
<dbReference type="InterPro" id="IPR035940">
    <property type="entry name" value="CAP_sf"/>
</dbReference>
<dbReference type="AlphaFoldDB" id="A0A368FBS2"/>
<comment type="caution">
    <text evidence="2">The sequence shown here is derived from an EMBL/GenBank/DDBJ whole genome shotgun (WGS) entry which is preliminary data.</text>
</comment>
<dbReference type="CDD" id="cd05380">
    <property type="entry name" value="CAP_euk"/>
    <property type="match status" value="1"/>
</dbReference>
<dbReference type="EMBL" id="JOJR01002162">
    <property type="protein sequence ID" value="RCN29048.1"/>
    <property type="molecule type" value="Genomic_DNA"/>
</dbReference>
<dbReference type="Pfam" id="PF00188">
    <property type="entry name" value="CAP"/>
    <property type="match status" value="1"/>
</dbReference>
<accession>A0A368FBS2</accession>
<evidence type="ECO:0000313" key="2">
    <source>
        <dbReference type="EMBL" id="RCN29048.1"/>
    </source>
</evidence>
<dbReference type="OrthoDB" id="5872317at2759"/>
<feature type="domain" description="SCP" evidence="1">
    <location>
        <begin position="17"/>
        <end position="165"/>
    </location>
</feature>
<protein>
    <submittedName>
        <fullName evidence="2">SCP-like protein</fullName>
    </submittedName>
</protein>
<proteinExistence type="predicted"/>
<dbReference type="InterPro" id="IPR014044">
    <property type="entry name" value="CAP_dom"/>
</dbReference>
<reference evidence="2 3" key="1">
    <citation type="submission" date="2014-10" db="EMBL/GenBank/DDBJ databases">
        <title>Draft genome of the hookworm Ancylostoma caninum.</title>
        <authorList>
            <person name="Mitreva M."/>
        </authorList>
    </citation>
    <scope>NUCLEOTIDE SEQUENCE [LARGE SCALE GENOMIC DNA]</scope>
    <source>
        <strain evidence="2 3">Baltimore</strain>
    </source>
</reference>
<dbReference type="SUPFAM" id="SSF55797">
    <property type="entry name" value="PR-1-like"/>
    <property type="match status" value="1"/>
</dbReference>
<dbReference type="Gene3D" id="3.40.33.10">
    <property type="entry name" value="CAP"/>
    <property type="match status" value="1"/>
</dbReference>
<evidence type="ECO:0000259" key="1">
    <source>
        <dbReference type="SMART" id="SM00198"/>
    </source>
</evidence>
<dbReference type="Proteomes" id="UP000252519">
    <property type="component" value="Unassembled WGS sequence"/>
</dbReference>
<organism evidence="2 3">
    <name type="scientific">Ancylostoma caninum</name>
    <name type="common">Dog hookworm</name>
    <dbReference type="NCBI Taxonomy" id="29170"/>
    <lineage>
        <taxon>Eukaryota</taxon>
        <taxon>Metazoa</taxon>
        <taxon>Ecdysozoa</taxon>
        <taxon>Nematoda</taxon>
        <taxon>Chromadorea</taxon>
        <taxon>Rhabditida</taxon>
        <taxon>Rhabditina</taxon>
        <taxon>Rhabditomorpha</taxon>
        <taxon>Strongyloidea</taxon>
        <taxon>Ancylostomatidae</taxon>
        <taxon>Ancylostomatinae</taxon>
        <taxon>Ancylostoma</taxon>
    </lineage>
</organism>
<dbReference type="SMART" id="SM00198">
    <property type="entry name" value="SCP"/>
    <property type="match status" value="1"/>
</dbReference>
<dbReference type="STRING" id="29170.A0A368FBS2"/>